<evidence type="ECO:0000256" key="2">
    <source>
        <dbReference type="SAM" id="Phobius"/>
    </source>
</evidence>
<evidence type="ECO:0000256" key="1">
    <source>
        <dbReference type="SAM" id="MobiDB-lite"/>
    </source>
</evidence>
<evidence type="ECO:0000313" key="4">
    <source>
        <dbReference type="Proteomes" id="UP001501391"/>
    </source>
</evidence>
<dbReference type="EMBL" id="BAAAOQ010000016">
    <property type="protein sequence ID" value="GAA2199894.1"/>
    <property type="molecule type" value="Genomic_DNA"/>
</dbReference>
<gene>
    <name evidence="3" type="ORF">GCM10009787_48660</name>
</gene>
<sequence>MPTLFRRAPTQTVTENVNGVTVDYEIPDTTTPPRLPFNLDATLRRLLFVFAITMTAGAILWGTVAIGGMLQLLAPAWAAYLVAGVFDAGWAACLIAEWLLRYDSTRAQAPRNAGVAMLVVSMAAIITHGSLAGSWGWIVGIVGALVSAAAKGVWAIGMHTIRIKLDPKYEAYLRTLQQQTGTEQALALGERDRMLTQARTVALRLALEARRPAETTVDQITDHPESTPVQAPDQPVNQVEPTPEPVLVQAAVHGAARPVQPEDQVTELLRRLKLGEHITKKGAAEILGVPESTAYRRLAAAQSLLRQYN</sequence>
<comment type="caution">
    <text evidence="3">The sequence shown here is derived from an EMBL/GenBank/DDBJ whole genome shotgun (WGS) entry which is preliminary data.</text>
</comment>
<accession>A0ABN3BSI8</accession>
<evidence type="ECO:0000313" key="3">
    <source>
        <dbReference type="EMBL" id="GAA2199894.1"/>
    </source>
</evidence>
<feature type="transmembrane region" description="Helical" evidence="2">
    <location>
        <begin position="137"/>
        <end position="156"/>
    </location>
</feature>
<feature type="transmembrane region" description="Helical" evidence="2">
    <location>
        <begin position="112"/>
        <end position="131"/>
    </location>
</feature>
<keyword evidence="2" id="KW-0812">Transmembrane</keyword>
<proteinExistence type="predicted"/>
<reference evidence="3 4" key="1">
    <citation type="journal article" date="2019" name="Int. J. Syst. Evol. Microbiol.">
        <title>The Global Catalogue of Microorganisms (GCM) 10K type strain sequencing project: providing services to taxonomists for standard genome sequencing and annotation.</title>
        <authorList>
            <consortium name="The Broad Institute Genomics Platform"/>
            <consortium name="The Broad Institute Genome Sequencing Center for Infectious Disease"/>
            <person name="Wu L."/>
            <person name="Ma J."/>
        </authorList>
    </citation>
    <scope>NUCLEOTIDE SEQUENCE [LARGE SCALE GENOMIC DNA]</scope>
    <source>
        <strain evidence="3 4">JCM 14924</strain>
    </source>
</reference>
<keyword evidence="2" id="KW-1133">Transmembrane helix</keyword>
<dbReference type="Proteomes" id="UP001501391">
    <property type="component" value="Unassembled WGS sequence"/>
</dbReference>
<evidence type="ECO:0008006" key="5">
    <source>
        <dbReference type="Google" id="ProtNLM"/>
    </source>
</evidence>
<feature type="transmembrane region" description="Helical" evidence="2">
    <location>
        <begin position="76"/>
        <end position="100"/>
    </location>
</feature>
<name>A0ABN3BSI8_9ACTN</name>
<feature type="region of interest" description="Disordered" evidence="1">
    <location>
        <begin position="213"/>
        <end position="240"/>
    </location>
</feature>
<keyword evidence="4" id="KW-1185">Reference proteome</keyword>
<protein>
    <recommendedName>
        <fullName evidence="5">Protein transporter Sec31</fullName>
    </recommendedName>
</protein>
<feature type="transmembrane region" description="Helical" evidence="2">
    <location>
        <begin position="46"/>
        <end position="70"/>
    </location>
</feature>
<keyword evidence="2" id="KW-0472">Membrane</keyword>
<organism evidence="3 4">
    <name type="scientific">Streptomyces bangladeshensis</name>
    <dbReference type="NCBI Taxonomy" id="295352"/>
    <lineage>
        <taxon>Bacteria</taxon>
        <taxon>Bacillati</taxon>
        <taxon>Actinomycetota</taxon>
        <taxon>Actinomycetes</taxon>
        <taxon>Kitasatosporales</taxon>
        <taxon>Streptomycetaceae</taxon>
        <taxon>Streptomyces</taxon>
    </lineage>
</organism>
<dbReference type="RefSeq" id="WP_346163547.1">
    <property type="nucleotide sequence ID" value="NZ_BAAAOQ010000016.1"/>
</dbReference>